<dbReference type="EMBL" id="MU167229">
    <property type="protein sequence ID" value="KAG0149288.1"/>
    <property type="molecule type" value="Genomic_DNA"/>
</dbReference>
<keyword evidence="1" id="KW-0732">Signal</keyword>
<feature type="signal peptide" evidence="1">
    <location>
        <begin position="1"/>
        <end position="23"/>
    </location>
</feature>
<comment type="caution">
    <text evidence="2">The sequence shown here is derived from an EMBL/GenBank/DDBJ whole genome shotgun (WGS) entry which is preliminary data.</text>
</comment>
<evidence type="ECO:0000313" key="2">
    <source>
        <dbReference type="EMBL" id="KAG0149288.1"/>
    </source>
</evidence>
<feature type="chain" id="PRO_5040327684" description="Secreted protein" evidence="1">
    <location>
        <begin position="24"/>
        <end position="164"/>
    </location>
</feature>
<name>A0A9P6TG13_9BASI</name>
<gene>
    <name evidence="2" type="ORF">CROQUDRAFT_341518</name>
</gene>
<sequence length="164" mass="17955">MTHGTSTTLGFCLGFIAIESAHAVNSHGGSTLADGSLQILGPGPKRKDMLRTFLSWTPIPMPALSSRLLFSQTLKSPSIDKNLSVHEDFHDSDSSLHFHRFGSHCETTAANPRAYGQPDRLLLCGAAEIRTDGTLDRTYRLIAKRHRSRSAYLVVLDTTRLAGH</sequence>
<organism evidence="2 3">
    <name type="scientific">Cronartium quercuum f. sp. fusiforme G11</name>
    <dbReference type="NCBI Taxonomy" id="708437"/>
    <lineage>
        <taxon>Eukaryota</taxon>
        <taxon>Fungi</taxon>
        <taxon>Dikarya</taxon>
        <taxon>Basidiomycota</taxon>
        <taxon>Pucciniomycotina</taxon>
        <taxon>Pucciniomycetes</taxon>
        <taxon>Pucciniales</taxon>
        <taxon>Coleosporiaceae</taxon>
        <taxon>Cronartium</taxon>
    </lineage>
</organism>
<evidence type="ECO:0008006" key="4">
    <source>
        <dbReference type="Google" id="ProtNLM"/>
    </source>
</evidence>
<accession>A0A9P6TG13</accession>
<proteinExistence type="predicted"/>
<protein>
    <recommendedName>
        <fullName evidence="4">Secreted protein</fullName>
    </recommendedName>
</protein>
<evidence type="ECO:0000256" key="1">
    <source>
        <dbReference type="SAM" id="SignalP"/>
    </source>
</evidence>
<dbReference type="Proteomes" id="UP000886653">
    <property type="component" value="Unassembled WGS sequence"/>
</dbReference>
<keyword evidence="3" id="KW-1185">Reference proteome</keyword>
<evidence type="ECO:0000313" key="3">
    <source>
        <dbReference type="Proteomes" id="UP000886653"/>
    </source>
</evidence>
<dbReference type="AlphaFoldDB" id="A0A9P6TG13"/>
<reference evidence="2" key="1">
    <citation type="submission" date="2013-11" db="EMBL/GenBank/DDBJ databases">
        <title>Genome sequence of the fusiform rust pathogen reveals effectors for host alternation and coevolution with pine.</title>
        <authorList>
            <consortium name="DOE Joint Genome Institute"/>
            <person name="Smith K."/>
            <person name="Pendleton A."/>
            <person name="Kubisiak T."/>
            <person name="Anderson C."/>
            <person name="Salamov A."/>
            <person name="Aerts A."/>
            <person name="Riley R."/>
            <person name="Clum A."/>
            <person name="Lindquist E."/>
            <person name="Ence D."/>
            <person name="Campbell M."/>
            <person name="Kronenberg Z."/>
            <person name="Feau N."/>
            <person name="Dhillon B."/>
            <person name="Hamelin R."/>
            <person name="Burleigh J."/>
            <person name="Smith J."/>
            <person name="Yandell M."/>
            <person name="Nelson C."/>
            <person name="Grigoriev I."/>
            <person name="Davis J."/>
        </authorList>
    </citation>
    <scope>NUCLEOTIDE SEQUENCE</scope>
    <source>
        <strain evidence="2">G11</strain>
    </source>
</reference>